<dbReference type="eggNOG" id="ENOG502SHP9">
    <property type="taxonomic scope" value="Eukaryota"/>
</dbReference>
<dbReference type="GeneID" id="27902262"/>
<feature type="transmembrane region" description="Helical" evidence="1">
    <location>
        <begin position="376"/>
        <end position="395"/>
    </location>
</feature>
<dbReference type="AlphaFoldDB" id="M3B130"/>
<keyword evidence="1" id="KW-0472">Membrane</keyword>
<sequence length="520" mass="59622">MATNDASDAAMAEKHLLEMQNLLQQKHSFQGDEPYEKNASTALGGVKSLRSRLWWPKRASPAGPVKERPSSPAKERLRRTAYLDGLRGVAALLVYSLHHQNWARANVVERGILENAYGWERHYYFATLPGFRVFFSGGHTAVAIFFVISGYVLSVKPLGMIMGGPSEAASLSRNVGSALFRRWIRLYIPVLATTFIFMTCWHLFGIQSSHPMALKPEKTYMDELWRFYCDFKNFSFIFSENTNHYNDHTWSIAMEFRGSIVVYTSLLALAECATNMRLLCEAGLVYYFLYIVDGWYCALFMVGVFLCDLDLLLLSDQAPKMFRRNIGKWFWWLLFIIALYLAGVPSASNEIRDLKTEPGWYYLAYLKPQAMWDFRWFFRFWAATFAMISIPRLPVKKFFETAFCQYLGKVSFALYLVHGPILWTVGDRIYAATGRPQESSFAMAPNWINLFQFPSWGPFCLETNYLAAHLILLPLTLGVAELVTNLIDEPSVNLAQLAFTTATRRPRASSEWRTASQRIK</sequence>
<feature type="transmembrane region" description="Helical" evidence="1">
    <location>
        <begin position="284"/>
        <end position="309"/>
    </location>
</feature>
<feature type="transmembrane region" description="Helical" evidence="1">
    <location>
        <begin position="133"/>
        <end position="153"/>
    </location>
</feature>
<dbReference type="Pfam" id="PF01757">
    <property type="entry name" value="Acyl_transf_3"/>
    <property type="match status" value="1"/>
</dbReference>
<evidence type="ECO:0000313" key="3">
    <source>
        <dbReference type="EMBL" id="EMF13462.1"/>
    </source>
</evidence>
<dbReference type="STRING" id="692275.M3B130"/>
<dbReference type="OMA" id="GWERHYY"/>
<dbReference type="HOGENOM" id="CLU_005679_13_3_1"/>
<feature type="transmembrane region" description="Helical" evidence="1">
    <location>
        <begin position="186"/>
        <end position="204"/>
    </location>
</feature>
<dbReference type="Proteomes" id="UP000016931">
    <property type="component" value="Unassembled WGS sequence"/>
</dbReference>
<protein>
    <recommendedName>
        <fullName evidence="2">Acyltransferase 3 domain-containing protein</fullName>
    </recommendedName>
</protein>
<keyword evidence="1" id="KW-0812">Transmembrane</keyword>
<evidence type="ECO:0000256" key="1">
    <source>
        <dbReference type="SAM" id="Phobius"/>
    </source>
</evidence>
<gene>
    <name evidence="3" type="ORF">SEPMUDRAFT_148746</name>
</gene>
<keyword evidence="4" id="KW-1185">Reference proteome</keyword>
<dbReference type="PANTHER" id="PTHR23028:SF125">
    <property type="entry name" value="ACYLTRANSFERASE"/>
    <property type="match status" value="1"/>
</dbReference>
<keyword evidence="1" id="KW-1133">Transmembrane helix</keyword>
<proteinExistence type="predicted"/>
<dbReference type="OrthoDB" id="5819582at2759"/>
<reference evidence="3 4" key="1">
    <citation type="journal article" date="2012" name="PLoS Pathog.">
        <title>Diverse lifestyles and strategies of plant pathogenesis encoded in the genomes of eighteen Dothideomycetes fungi.</title>
        <authorList>
            <person name="Ohm R.A."/>
            <person name="Feau N."/>
            <person name="Henrissat B."/>
            <person name="Schoch C.L."/>
            <person name="Horwitz B.A."/>
            <person name="Barry K.W."/>
            <person name="Condon B.J."/>
            <person name="Copeland A.C."/>
            <person name="Dhillon B."/>
            <person name="Glaser F."/>
            <person name="Hesse C.N."/>
            <person name="Kosti I."/>
            <person name="LaButti K."/>
            <person name="Lindquist E.A."/>
            <person name="Lucas S."/>
            <person name="Salamov A.A."/>
            <person name="Bradshaw R.E."/>
            <person name="Ciuffetti L."/>
            <person name="Hamelin R.C."/>
            <person name="Kema G.H.J."/>
            <person name="Lawrence C."/>
            <person name="Scott J.A."/>
            <person name="Spatafora J.W."/>
            <person name="Turgeon B.G."/>
            <person name="de Wit P.J.G.M."/>
            <person name="Zhong S."/>
            <person name="Goodwin S.B."/>
            <person name="Grigoriev I.V."/>
        </authorList>
    </citation>
    <scope>NUCLEOTIDE SEQUENCE [LARGE SCALE GENOMIC DNA]</scope>
    <source>
        <strain evidence="3 4">SO2202</strain>
    </source>
</reference>
<dbReference type="InterPro" id="IPR002656">
    <property type="entry name" value="Acyl_transf_3_dom"/>
</dbReference>
<dbReference type="GO" id="GO:0016747">
    <property type="term" value="F:acyltransferase activity, transferring groups other than amino-acyl groups"/>
    <property type="evidence" value="ECO:0007669"/>
    <property type="project" value="InterPro"/>
</dbReference>
<organism evidence="3 4">
    <name type="scientific">Sphaerulina musiva (strain SO2202)</name>
    <name type="common">Poplar stem canker fungus</name>
    <name type="synonym">Septoria musiva</name>
    <dbReference type="NCBI Taxonomy" id="692275"/>
    <lineage>
        <taxon>Eukaryota</taxon>
        <taxon>Fungi</taxon>
        <taxon>Dikarya</taxon>
        <taxon>Ascomycota</taxon>
        <taxon>Pezizomycotina</taxon>
        <taxon>Dothideomycetes</taxon>
        <taxon>Dothideomycetidae</taxon>
        <taxon>Mycosphaerellales</taxon>
        <taxon>Mycosphaerellaceae</taxon>
        <taxon>Sphaerulina</taxon>
    </lineage>
</organism>
<dbReference type="PANTHER" id="PTHR23028">
    <property type="entry name" value="ACETYLTRANSFERASE"/>
    <property type="match status" value="1"/>
</dbReference>
<evidence type="ECO:0000259" key="2">
    <source>
        <dbReference type="Pfam" id="PF01757"/>
    </source>
</evidence>
<feature type="transmembrane region" description="Helical" evidence="1">
    <location>
        <begin position="329"/>
        <end position="348"/>
    </location>
</feature>
<name>M3B130_SPHMS</name>
<feature type="domain" description="Acyltransferase 3" evidence="2">
    <location>
        <begin position="81"/>
        <end position="432"/>
    </location>
</feature>
<dbReference type="RefSeq" id="XP_016761583.1">
    <property type="nucleotide sequence ID" value="XM_016905125.1"/>
</dbReference>
<dbReference type="InterPro" id="IPR050879">
    <property type="entry name" value="Acyltransferase_3"/>
</dbReference>
<dbReference type="EMBL" id="KB456263">
    <property type="protein sequence ID" value="EMF13462.1"/>
    <property type="molecule type" value="Genomic_DNA"/>
</dbReference>
<accession>M3B130</accession>
<evidence type="ECO:0000313" key="4">
    <source>
        <dbReference type="Proteomes" id="UP000016931"/>
    </source>
</evidence>